<sequence length="1224" mass="122916">MADQNLSGIGIGSLTVMTPGEINTLSGDGCLSDGSCPTSGSTPATSSALKLPLGEATDAAGNLYISDTGNNRIRKVDPFGNVTTIAGSSEIAGFSGDGGSATTAQLSAPSTIAIDGAGNIFFADTGNNAIREISAGKILTVAGTLGSAGFGGDGHAANVALLSAPQGFAFDASGDLYIADTGNHRIRKVDTSGDISTVAGNGIAGYSGDGGAALSGQFDSPWGVDVATDGNLYIADFSNNRIRRVDAVTGILSTAAGDGTGSYTGDGGLAVNATLNGPASVVTDAAGNLYIADSENNAIRKVNHSTGLIATLAGNGTALFGGDGLNAPLAGLYKPYSVYLDGAGNLFLADRLDLRIREVSATVAALQYPTMKEGKTSAPIAQKIENDGNAPLDLTDLAALPATTNAALDFTSTDPITTSCSISLALPVDSSCILAIEFTPVSVGAPGTGVLSVTSNSGNSPVAVDLSGIVLSVDPSSTTVTSSLNAAAVGLAVTFTAHIASPNQVTGTVQFFDGATPIGIPQAVNPASDTATITTSFAVLQSHSITAVYSGDNLNAASNPNHPLIQIIEQATYLNVIPTANPEVEFSQLTFNATVSGWTTAPSGNITFTDGITSIGSATLNGNGVASFQVPSLAVGQHNITAVFPGDANDFTSHYSFVQTISLAPSSTTLSTSNAVAQFATPITFTATVTGVSSSTPTGSVAFKDGTITLATVSLSGLGVAAYVNSTLVAGTHTITAVYLGDADYATSTSTQIITETIAQTATSTMLSASATSSISGRPVTLTATVTASTGSHKPTGMINFMDGNIVLGTSPLNNGMVSLTTSSLEVGTDNITAIYSGDSNDTTSRSGLLAITILQAPTTTTLISSQSPVPTLTALVITATVSNGGANNPTGLITFSEDSVLIGVGKLDGAGIATISIPSLAAGSHTFVASYAGDSLDIPSNSVPFTQDVQLRPTTDTLSTSATSLTGGQQLTLISVIRSTGSAPSTGLTGNVSFLSGNITLASAPIDATGVATVTVLLPGTSATISSTYNGDANYAASSATPTPVTIGPPPDFIIQATPTSWQMQSKQSLTVKLMLTSVKSFADSFSLGCLGLPKNATCTFSQDKPNLEAGSVQSVDVTVDTGTPLLGGTEARAESRSVSRGIFACFLPGCVLFGLLGSRVRRFRSIGLVLLLMGVLGLTSALSGCGSIENNGTTPGTYNFMINATSQTGVSHFVNMTMTITQ</sequence>
<keyword evidence="2" id="KW-1133">Transmembrane helix</keyword>
<evidence type="ECO:0000313" key="4">
    <source>
        <dbReference type="EMBL" id="XCB22155.1"/>
    </source>
</evidence>
<dbReference type="EMBL" id="CP132938">
    <property type="protein sequence ID" value="XCB22155.1"/>
    <property type="molecule type" value="Genomic_DNA"/>
</dbReference>
<dbReference type="PANTHER" id="PTHR46388:SF2">
    <property type="entry name" value="NHL REPEAT-CONTAINING PROTEIN 2"/>
    <property type="match status" value="1"/>
</dbReference>
<keyword evidence="2" id="KW-0472">Membrane</keyword>
<reference evidence="4" key="1">
    <citation type="submission" date="2023-08" db="EMBL/GenBank/DDBJ databases">
        <authorList>
            <person name="Messyasz A."/>
            <person name="Mannisto M.K."/>
            <person name="Kerkhof L.J."/>
            <person name="Haggblom M."/>
        </authorList>
    </citation>
    <scope>NUCLEOTIDE SEQUENCE</scope>
    <source>
        <strain evidence="4">M8UP39</strain>
    </source>
</reference>
<dbReference type="Pfam" id="PF16640">
    <property type="entry name" value="Big_3_5"/>
    <property type="match status" value="6"/>
</dbReference>
<reference evidence="4" key="2">
    <citation type="journal article" date="2024" name="Environ. Microbiol.">
        <title>Genome analysis and description of Tunturibacter gen. nov. expands the diversity of Terriglobia in tundra soils.</title>
        <authorList>
            <person name="Messyasz A."/>
            <person name="Mannisto M.K."/>
            <person name="Kerkhof L.J."/>
            <person name="Haggblom M.M."/>
        </authorList>
    </citation>
    <scope>NUCLEOTIDE SEQUENCE</scope>
    <source>
        <strain evidence="4">M8UP39</strain>
    </source>
</reference>
<evidence type="ECO:0000259" key="3">
    <source>
        <dbReference type="Pfam" id="PF16640"/>
    </source>
</evidence>
<keyword evidence="1" id="KW-0677">Repeat</keyword>
<feature type="domain" description="Bacterial Ig-like" evidence="3">
    <location>
        <begin position="480"/>
        <end position="559"/>
    </location>
</feature>
<dbReference type="InterPro" id="IPR032109">
    <property type="entry name" value="Big_3_5"/>
</dbReference>
<evidence type="ECO:0000256" key="2">
    <source>
        <dbReference type="SAM" id="Phobius"/>
    </source>
</evidence>
<proteinExistence type="predicted"/>
<feature type="domain" description="Bacterial Ig-like" evidence="3">
    <location>
        <begin position="865"/>
        <end position="950"/>
    </location>
</feature>
<keyword evidence="2" id="KW-0812">Transmembrane</keyword>
<feature type="domain" description="Bacterial Ig-like" evidence="3">
    <location>
        <begin position="587"/>
        <end position="653"/>
    </location>
</feature>
<feature type="transmembrane region" description="Helical" evidence="2">
    <location>
        <begin position="1140"/>
        <end position="1158"/>
    </location>
</feature>
<dbReference type="RefSeq" id="WP_353072153.1">
    <property type="nucleotide sequence ID" value="NZ_CP132938.1"/>
</dbReference>
<feature type="domain" description="Bacterial Ig-like" evidence="3">
    <location>
        <begin position="959"/>
        <end position="1048"/>
    </location>
</feature>
<dbReference type="Pfam" id="PF01436">
    <property type="entry name" value="NHL"/>
    <property type="match status" value="2"/>
</dbReference>
<gene>
    <name evidence="4" type="ORF">RBB81_21675</name>
</gene>
<dbReference type="Gene3D" id="2.120.10.30">
    <property type="entry name" value="TolB, C-terminal domain"/>
    <property type="match status" value="3"/>
</dbReference>
<organism evidence="4">
    <name type="scientific">Tunturiibacter gelidiferens</name>
    <dbReference type="NCBI Taxonomy" id="3069689"/>
    <lineage>
        <taxon>Bacteria</taxon>
        <taxon>Pseudomonadati</taxon>
        <taxon>Acidobacteriota</taxon>
        <taxon>Terriglobia</taxon>
        <taxon>Terriglobales</taxon>
        <taxon>Acidobacteriaceae</taxon>
        <taxon>Tunturiibacter</taxon>
    </lineage>
</organism>
<dbReference type="InterPro" id="IPR011042">
    <property type="entry name" value="6-blade_b-propeller_TolB-like"/>
</dbReference>
<name>A0AAU7YZN9_9BACT</name>
<accession>A0AAU7YZN9</accession>
<dbReference type="KEGG" id="tgi:RBB81_21675"/>
<feature type="domain" description="Bacterial Ig-like" evidence="3">
    <location>
        <begin position="767"/>
        <end position="854"/>
    </location>
</feature>
<feature type="transmembrane region" description="Helical" evidence="2">
    <location>
        <begin position="1165"/>
        <end position="1184"/>
    </location>
</feature>
<dbReference type="InterPro" id="IPR013783">
    <property type="entry name" value="Ig-like_fold"/>
</dbReference>
<dbReference type="CDD" id="cd14953">
    <property type="entry name" value="NHL_like_1"/>
    <property type="match status" value="1"/>
</dbReference>
<dbReference type="AlphaFoldDB" id="A0AAU7YZN9"/>
<dbReference type="PANTHER" id="PTHR46388">
    <property type="entry name" value="NHL REPEAT-CONTAINING PROTEIN 2"/>
    <property type="match status" value="1"/>
</dbReference>
<protein>
    <submittedName>
        <fullName evidence="4">Ig-like domain repeat protein</fullName>
    </submittedName>
</protein>
<dbReference type="SUPFAM" id="SSF101898">
    <property type="entry name" value="NHL repeat"/>
    <property type="match status" value="1"/>
</dbReference>
<evidence type="ECO:0000256" key="1">
    <source>
        <dbReference type="ARBA" id="ARBA00022737"/>
    </source>
</evidence>
<dbReference type="InterPro" id="IPR001258">
    <property type="entry name" value="NHL_repeat"/>
</dbReference>
<dbReference type="Gene3D" id="2.60.40.10">
    <property type="entry name" value="Immunoglobulins"/>
    <property type="match status" value="6"/>
</dbReference>
<feature type="domain" description="Bacterial Ig-like" evidence="3">
    <location>
        <begin position="671"/>
        <end position="753"/>
    </location>
</feature>